<reference evidence="7 8" key="1">
    <citation type="submission" date="2018-06" db="EMBL/GenBank/DDBJ databases">
        <title>Paenibacillus imtechensis sp. nov.</title>
        <authorList>
            <person name="Pinnaka A.K."/>
            <person name="Singh H."/>
            <person name="Kaur M."/>
        </authorList>
    </citation>
    <scope>NUCLEOTIDE SEQUENCE [LARGE SCALE GENOMIC DNA]</scope>
    <source>
        <strain evidence="7 8">SMB1</strain>
    </source>
</reference>
<accession>A0A2W1LPX6</accession>
<dbReference type="InterPro" id="IPR043504">
    <property type="entry name" value="Peptidase_S1_PA_chymotrypsin"/>
</dbReference>
<dbReference type="Gene3D" id="2.40.10.10">
    <property type="entry name" value="Trypsin-like serine proteases"/>
    <property type="match status" value="2"/>
</dbReference>
<feature type="compositionally biased region" description="Acidic residues" evidence="5">
    <location>
        <begin position="30"/>
        <end position="44"/>
    </location>
</feature>
<dbReference type="PANTHER" id="PTHR43343">
    <property type="entry name" value="PEPTIDASE S12"/>
    <property type="match status" value="1"/>
</dbReference>
<feature type="region of interest" description="Disordered" evidence="5">
    <location>
        <begin position="1"/>
        <end position="48"/>
    </location>
</feature>
<dbReference type="EMBL" id="QKRB01000037">
    <property type="protein sequence ID" value="PZD96574.1"/>
    <property type="molecule type" value="Genomic_DNA"/>
</dbReference>
<evidence type="ECO:0000313" key="8">
    <source>
        <dbReference type="Proteomes" id="UP000249522"/>
    </source>
</evidence>
<dbReference type="Pfam" id="PF13365">
    <property type="entry name" value="Trypsin_2"/>
    <property type="match status" value="1"/>
</dbReference>
<keyword evidence="6" id="KW-1133">Transmembrane helix</keyword>
<evidence type="ECO:0000256" key="1">
    <source>
        <dbReference type="ARBA" id="ARBA00010541"/>
    </source>
</evidence>
<keyword evidence="6" id="KW-0812">Transmembrane</keyword>
<dbReference type="InterPro" id="IPR001940">
    <property type="entry name" value="Peptidase_S1C"/>
</dbReference>
<dbReference type="OrthoDB" id="9766361at2"/>
<comment type="similarity">
    <text evidence="1">Belongs to the peptidase S1C family.</text>
</comment>
<gene>
    <name evidence="7" type="ORF">DNH61_07175</name>
</gene>
<keyword evidence="3" id="KW-0378">Hydrolase</keyword>
<protein>
    <submittedName>
        <fullName evidence="7">Serine protease</fullName>
    </submittedName>
</protein>
<evidence type="ECO:0000313" key="7">
    <source>
        <dbReference type="EMBL" id="PZD96574.1"/>
    </source>
</evidence>
<evidence type="ECO:0000256" key="6">
    <source>
        <dbReference type="SAM" id="Phobius"/>
    </source>
</evidence>
<sequence length="286" mass="31766">MENDPGRNKENSLSNSEDNQEHENDHPYADEEWDFESEEEDDDGGSSANRRKWIKRTIISLLVAALVGNIVAFWPQIYNMKTLPLLFGSKKLSRQAEIQSYKEAVVTVSTDNGKGTGFHINGGYIVTNYHVIEDSGYIIVKFPEQSQSYKAELSGSDPDLDIAILKADIGDERLPFIEVERDNMQWEPDEQIYVIGNPLHFTQIVIEGAIIGLVPIQGRQTPVMALDAPIYSGNSGSPVINKRGKAIAVVFAIADVQHQDQMIRAGLAVPIADMETLLRTSLPPVE</sequence>
<keyword evidence="2 7" id="KW-0645">Protease</keyword>
<dbReference type="GO" id="GO:0004252">
    <property type="term" value="F:serine-type endopeptidase activity"/>
    <property type="evidence" value="ECO:0007669"/>
    <property type="project" value="InterPro"/>
</dbReference>
<feature type="compositionally biased region" description="Basic and acidic residues" evidence="5">
    <location>
        <begin position="1"/>
        <end position="10"/>
    </location>
</feature>
<proteinExistence type="inferred from homology"/>
<dbReference type="RefSeq" id="WP_111145979.1">
    <property type="nucleotide sequence ID" value="NZ_QKRB01000037.1"/>
</dbReference>
<dbReference type="Proteomes" id="UP000249522">
    <property type="component" value="Unassembled WGS sequence"/>
</dbReference>
<comment type="caution">
    <text evidence="7">The sequence shown here is derived from an EMBL/GenBank/DDBJ whole genome shotgun (WGS) entry which is preliminary data.</text>
</comment>
<dbReference type="PANTHER" id="PTHR43343:SF3">
    <property type="entry name" value="PROTEASE DO-LIKE 8, CHLOROPLASTIC"/>
    <property type="match status" value="1"/>
</dbReference>
<dbReference type="InterPro" id="IPR009003">
    <property type="entry name" value="Peptidase_S1_PA"/>
</dbReference>
<name>A0A2W1LPX6_9BACL</name>
<dbReference type="PRINTS" id="PR00834">
    <property type="entry name" value="PROTEASES2C"/>
</dbReference>
<keyword evidence="4" id="KW-0720">Serine protease</keyword>
<feature type="transmembrane region" description="Helical" evidence="6">
    <location>
        <begin position="58"/>
        <end position="77"/>
    </location>
</feature>
<dbReference type="SUPFAM" id="SSF50494">
    <property type="entry name" value="Trypsin-like serine proteases"/>
    <property type="match status" value="1"/>
</dbReference>
<dbReference type="InterPro" id="IPR051201">
    <property type="entry name" value="Chloro_Bact_Ser_Proteases"/>
</dbReference>
<organism evidence="7 8">
    <name type="scientific">Paenibacillus sambharensis</name>
    <dbReference type="NCBI Taxonomy" id="1803190"/>
    <lineage>
        <taxon>Bacteria</taxon>
        <taxon>Bacillati</taxon>
        <taxon>Bacillota</taxon>
        <taxon>Bacilli</taxon>
        <taxon>Bacillales</taxon>
        <taxon>Paenibacillaceae</taxon>
        <taxon>Paenibacillus</taxon>
    </lineage>
</organism>
<dbReference type="GO" id="GO:0006508">
    <property type="term" value="P:proteolysis"/>
    <property type="evidence" value="ECO:0007669"/>
    <property type="project" value="UniProtKB-KW"/>
</dbReference>
<evidence type="ECO:0000256" key="2">
    <source>
        <dbReference type="ARBA" id="ARBA00022670"/>
    </source>
</evidence>
<keyword evidence="6" id="KW-0472">Membrane</keyword>
<keyword evidence="8" id="KW-1185">Reference proteome</keyword>
<feature type="compositionally biased region" description="Basic and acidic residues" evidence="5">
    <location>
        <begin position="19"/>
        <end position="29"/>
    </location>
</feature>
<dbReference type="AlphaFoldDB" id="A0A2W1LPX6"/>
<evidence type="ECO:0000256" key="5">
    <source>
        <dbReference type="SAM" id="MobiDB-lite"/>
    </source>
</evidence>
<evidence type="ECO:0000256" key="4">
    <source>
        <dbReference type="ARBA" id="ARBA00022825"/>
    </source>
</evidence>
<evidence type="ECO:0000256" key="3">
    <source>
        <dbReference type="ARBA" id="ARBA00022801"/>
    </source>
</evidence>